<feature type="transmembrane region" description="Helical" evidence="1">
    <location>
        <begin position="45"/>
        <end position="64"/>
    </location>
</feature>
<keyword evidence="1" id="KW-0812">Transmembrane</keyword>
<proteinExistence type="predicted"/>
<keyword evidence="1" id="KW-0472">Membrane</keyword>
<protein>
    <submittedName>
        <fullName evidence="2">Uncharacterized protein</fullName>
    </submittedName>
</protein>
<sequence>MAQNIIERNFVVSFLLGLGVIMMMAFVGERLAIGLLEYGVPYGEWIGVGIGAIAVFITFAAVYTRFDSVYGNRL</sequence>
<gene>
    <name evidence="2" type="ORF">SAMN05443661_12646</name>
</gene>
<reference evidence="2 3" key="1">
    <citation type="submission" date="2016-10" db="EMBL/GenBank/DDBJ databases">
        <authorList>
            <person name="de Groot N.N."/>
        </authorList>
    </citation>
    <scope>NUCLEOTIDE SEQUENCE [LARGE SCALE GENOMIC DNA]</scope>
    <source>
        <strain evidence="2 3">SP2</strain>
    </source>
</reference>
<evidence type="ECO:0000313" key="2">
    <source>
        <dbReference type="EMBL" id="SFJ39639.1"/>
    </source>
</evidence>
<dbReference type="OrthoDB" id="270498at2157"/>
<dbReference type="EMBL" id="FORO01000026">
    <property type="protein sequence ID" value="SFJ39639.1"/>
    <property type="molecule type" value="Genomic_DNA"/>
</dbReference>
<organism evidence="2 3">
    <name type="scientific">Natronobacterium gregoryi</name>
    <dbReference type="NCBI Taxonomy" id="44930"/>
    <lineage>
        <taxon>Archaea</taxon>
        <taxon>Methanobacteriati</taxon>
        <taxon>Methanobacteriota</taxon>
        <taxon>Stenosarchaea group</taxon>
        <taxon>Halobacteria</taxon>
        <taxon>Halobacteriales</taxon>
        <taxon>Natrialbaceae</taxon>
        <taxon>Natronobacterium</taxon>
    </lineage>
</organism>
<name>A0A1I3R1Q3_9EURY</name>
<dbReference type="AlphaFoldDB" id="A0A1I3R1Q3"/>
<evidence type="ECO:0000256" key="1">
    <source>
        <dbReference type="SAM" id="Phobius"/>
    </source>
</evidence>
<keyword evidence="1" id="KW-1133">Transmembrane helix</keyword>
<dbReference type="Proteomes" id="UP000182829">
    <property type="component" value="Unassembled WGS sequence"/>
</dbReference>
<accession>A0A1I3R1Q3</accession>
<feature type="transmembrane region" description="Helical" evidence="1">
    <location>
        <begin position="12"/>
        <end position="33"/>
    </location>
</feature>
<evidence type="ECO:0000313" key="3">
    <source>
        <dbReference type="Proteomes" id="UP000182829"/>
    </source>
</evidence>
<dbReference type="GeneID" id="14206535"/>
<dbReference type="RefSeq" id="WP_005579793.1">
    <property type="nucleotide sequence ID" value="NZ_FORO01000026.1"/>
</dbReference>